<proteinExistence type="predicted"/>
<evidence type="ECO:0000313" key="2">
    <source>
        <dbReference type="Proteomes" id="UP001202827"/>
    </source>
</evidence>
<organism evidence="1 2">
    <name type="scientific">Neorhizobium turbinariae</name>
    <dbReference type="NCBI Taxonomy" id="2937795"/>
    <lineage>
        <taxon>Bacteria</taxon>
        <taxon>Pseudomonadati</taxon>
        <taxon>Pseudomonadota</taxon>
        <taxon>Alphaproteobacteria</taxon>
        <taxon>Hyphomicrobiales</taxon>
        <taxon>Rhizobiaceae</taxon>
        <taxon>Rhizobium/Agrobacterium group</taxon>
        <taxon>Neorhizobium</taxon>
    </lineage>
</organism>
<accession>A0ABT0IRW6</accession>
<dbReference type="RefSeq" id="WP_248683369.1">
    <property type="nucleotide sequence ID" value="NZ_JALPRY010000012.1"/>
</dbReference>
<dbReference type="EMBL" id="JALPRY010000012">
    <property type="protein sequence ID" value="MCK8780595.1"/>
    <property type="molecule type" value="Genomic_DNA"/>
</dbReference>
<gene>
    <name evidence="1" type="ORF">M0654_11435</name>
</gene>
<comment type="caution">
    <text evidence="1">The sequence shown here is derived from an EMBL/GenBank/DDBJ whole genome shotgun (WGS) entry which is preliminary data.</text>
</comment>
<keyword evidence="2" id="KW-1185">Reference proteome</keyword>
<name>A0ABT0IRW6_9HYPH</name>
<reference evidence="1 2" key="1">
    <citation type="submission" date="2022-04" db="EMBL/GenBank/DDBJ databases">
        <title>Rhizobium coralii sp. nov., isolated from coral Turbinaria peltata.</title>
        <authorList>
            <person name="Sun H."/>
        </authorList>
    </citation>
    <scope>NUCLEOTIDE SEQUENCE [LARGE SCALE GENOMIC DNA]</scope>
    <source>
        <strain evidence="1 2">NTR19</strain>
    </source>
</reference>
<protein>
    <submittedName>
        <fullName evidence="1">Uncharacterized protein</fullName>
    </submittedName>
</protein>
<evidence type="ECO:0000313" key="1">
    <source>
        <dbReference type="EMBL" id="MCK8780595.1"/>
    </source>
</evidence>
<dbReference type="Proteomes" id="UP001202827">
    <property type="component" value="Unassembled WGS sequence"/>
</dbReference>
<sequence length="89" mass="10462">MDKLDIRNILREQVLPECLRKIPARIAEALRLDKDNLRDLGNFEEHRCAETALVPDTIVLIVRPQNQSMGINAFSIVQERRRRFISEHR</sequence>